<dbReference type="GO" id="GO:0005886">
    <property type="term" value="C:plasma membrane"/>
    <property type="evidence" value="ECO:0007669"/>
    <property type="project" value="UniProtKB-SubCell"/>
</dbReference>
<evidence type="ECO:0000256" key="9">
    <source>
        <dbReference type="ARBA" id="ARBA00022982"/>
    </source>
</evidence>
<protein>
    <submittedName>
        <fullName evidence="14">Cytochrome ubiquinol oxidase subunit I</fullName>
    </submittedName>
</protein>
<dbReference type="PIRSF" id="PIRSF006446">
    <property type="entry name" value="Cyt_quinol_oxidase_1"/>
    <property type="match status" value="1"/>
</dbReference>
<evidence type="ECO:0000256" key="3">
    <source>
        <dbReference type="ARBA" id="ARBA00022448"/>
    </source>
</evidence>
<proteinExistence type="inferred from homology"/>
<evidence type="ECO:0000256" key="13">
    <source>
        <dbReference type="PIRNR" id="PIRNR006446"/>
    </source>
</evidence>
<feature type="transmembrane region" description="Helical" evidence="13">
    <location>
        <begin position="53"/>
        <end position="74"/>
    </location>
</feature>
<dbReference type="GO" id="GO:0009055">
    <property type="term" value="F:electron transfer activity"/>
    <property type="evidence" value="ECO:0007669"/>
    <property type="project" value="UniProtKB-UniRule"/>
</dbReference>
<evidence type="ECO:0000313" key="14">
    <source>
        <dbReference type="EMBL" id="PWB76104.1"/>
    </source>
</evidence>
<keyword evidence="4 13" id="KW-1003">Cell membrane</keyword>
<feature type="transmembrane region" description="Helical" evidence="13">
    <location>
        <begin position="94"/>
        <end position="117"/>
    </location>
</feature>
<evidence type="ECO:0000256" key="10">
    <source>
        <dbReference type="ARBA" id="ARBA00022989"/>
    </source>
</evidence>
<evidence type="ECO:0000256" key="12">
    <source>
        <dbReference type="ARBA" id="ARBA00023136"/>
    </source>
</evidence>
<feature type="transmembrane region" description="Helical" evidence="13">
    <location>
        <begin position="20"/>
        <end position="41"/>
    </location>
</feature>
<evidence type="ECO:0000256" key="4">
    <source>
        <dbReference type="ARBA" id="ARBA00022475"/>
    </source>
</evidence>
<dbReference type="PANTHER" id="PTHR30365:SF0">
    <property type="entry name" value="CYTOCHROME BD-I UBIQUINOL OXIDASE SUBUNIT 1"/>
    <property type="match status" value="1"/>
</dbReference>
<keyword evidence="3 13" id="KW-0813">Transport</keyword>
<dbReference type="GO" id="GO:0070069">
    <property type="term" value="C:cytochrome complex"/>
    <property type="evidence" value="ECO:0007669"/>
    <property type="project" value="UniProtKB-UniRule"/>
</dbReference>
<dbReference type="Proteomes" id="UP000250918">
    <property type="component" value="Unassembled WGS sequence"/>
</dbReference>
<sequence length="447" mass="49640">MDVLTLSRLQFGFTVGFHYIFPVLSIGLGLLLVIMEGMYLRTRKPLYHAMTHFWVKIFGLVFALGVATGIVMEFQFGTNWSTYSRYVGDVFGSALAAEGIFAFFLESGFLAILLFGWNKVGPKMHFFATVMVALGAHFSAIWIVVANSWQQTPAGHHVVTSGLATRAEIVDFWQMVLNPSSFDRIWHVFMGCWQAGAFFVISVSAWYLLRRRHTEFARISLKIGLMVAVIASMTQLVSGHSSAQNVAENQPAKLAAFEGHYPSAAPADMYLFGWVDEANGAVHGVKLPGMLSFLVNGSTDAPITGLASFPPDQRPPVNIVFQTYHVMVAVGMALILFSWLGLICWWRGTLWEKRWLLWVLVVSVLLPQIANQVGWITAEVGRQPYTVYGLLRTSESLSQVVTSGEVLSSIVAFALIYALLFVLFIYLLNEKIQTGPDETPEPEGHRA</sequence>
<accession>A0A855X4B0</accession>
<comment type="caution">
    <text evidence="14">The sequence shown here is derived from an EMBL/GenBank/DDBJ whole genome shotgun (WGS) entry which is preliminary data.</text>
</comment>
<dbReference type="Pfam" id="PF01654">
    <property type="entry name" value="Cyt_bd_oxida_I"/>
    <property type="match status" value="1"/>
</dbReference>
<keyword evidence="7 13" id="KW-0812">Transmembrane</keyword>
<evidence type="ECO:0000256" key="5">
    <source>
        <dbReference type="ARBA" id="ARBA00022519"/>
    </source>
</evidence>
<feature type="transmembrane region" description="Helical" evidence="13">
    <location>
        <begin position="221"/>
        <end position="238"/>
    </location>
</feature>
<feature type="transmembrane region" description="Helical" evidence="13">
    <location>
        <begin position="185"/>
        <end position="209"/>
    </location>
</feature>
<keyword evidence="9 13" id="KW-0249">Electron transport</keyword>
<dbReference type="GO" id="GO:0016682">
    <property type="term" value="F:oxidoreductase activity, acting on diphenols and related substances as donors, oxygen as acceptor"/>
    <property type="evidence" value="ECO:0007669"/>
    <property type="project" value="TreeGrafter"/>
</dbReference>
<feature type="transmembrane region" description="Helical" evidence="13">
    <location>
        <begin position="355"/>
        <end position="378"/>
    </location>
</feature>
<gene>
    <name evidence="14" type="ORF">C3F09_01295</name>
</gene>
<reference evidence="14 15" key="1">
    <citation type="journal article" date="2018" name="ISME J.">
        <title>A methanotrophic archaeon couples anaerobic oxidation of methane to Fe(III) reduction.</title>
        <authorList>
            <person name="Cai C."/>
            <person name="Leu A.O."/>
            <person name="Xie G.J."/>
            <person name="Guo J."/>
            <person name="Feng Y."/>
            <person name="Zhao J.X."/>
            <person name="Tyson G.W."/>
            <person name="Yuan Z."/>
            <person name="Hu S."/>
        </authorList>
    </citation>
    <scope>NUCLEOTIDE SEQUENCE [LARGE SCALE GENOMIC DNA]</scope>
    <source>
        <strain evidence="14">FeB_12</strain>
    </source>
</reference>
<dbReference type="GO" id="GO:0046872">
    <property type="term" value="F:metal ion binding"/>
    <property type="evidence" value="ECO:0007669"/>
    <property type="project" value="UniProtKB-UniRule"/>
</dbReference>
<keyword evidence="6 13" id="KW-0349">Heme</keyword>
<dbReference type="AlphaFoldDB" id="A0A855X4B0"/>
<evidence type="ECO:0000256" key="8">
    <source>
        <dbReference type="ARBA" id="ARBA00022723"/>
    </source>
</evidence>
<evidence type="ECO:0000313" key="15">
    <source>
        <dbReference type="Proteomes" id="UP000250918"/>
    </source>
</evidence>
<feature type="transmembrane region" description="Helical" evidence="13">
    <location>
        <begin position="324"/>
        <end position="346"/>
    </location>
</feature>
<evidence type="ECO:0000256" key="2">
    <source>
        <dbReference type="ARBA" id="ARBA00009819"/>
    </source>
</evidence>
<dbReference type="InterPro" id="IPR002585">
    <property type="entry name" value="Cyt-d_ubiquinol_oxidase_su_1"/>
</dbReference>
<keyword evidence="12 13" id="KW-0472">Membrane</keyword>
<evidence type="ECO:0000256" key="6">
    <source>
        <dbReference type="ARBA" id="ARBA00022617"/>
    </source>
</evidence>
<keyword evidence="5" id="KW-0997">Cell inner membrane</keyword>
<evidence type="ECO:0000256" key="1">
    <source>
        <dbReference type="ARBA" id="ARBA00004429"/>
    </source>
</evidence>
<keyword evidence="8 13" id="KW-0479">Metal-binding</keyword>
<dbReference type="PANTHER" id="PTHR30365">
    <property type="entry name" value="CYTOCHROME D UBIQUINOL OXIDASE"/>
    <property type="match status" value="1"/>
</dbReference>
<keyword evidence="11 13" id="KW-0408">Iron</keyword>
<comment type="similarity">
    <text evidence="2 13">Belongs to the cytochrome ubiquinol oxidase subunit 1 family.</text>
</comment>
<feature type="transmembrane region" description="Helical" evidence="13">
    <location>
        <begin position="124"/>
        <end position="145"/>
    </location>
</feature>
<dbReference type="EMBL" id="PQAP01000005">
    <property type="protein sequence ID" value="PWB76104.1"/>
    <property type="molecule type" value="Genomic_DNA"/>
</dbReference>
<evidence type="ECO:0000256" key="7">
    <source>
        <dbReference type="ARBA" id="ARBA00022692"/>
    </source>
</evidence>
<evidence type="ECO:0000256" key="11">
    <source>
        <dbReference type="ARBA" id="ARBA00023004"/>
    </source>
</evidence>
<feature type="transmembrane region" description="Helical" evidence="13">
    <location>
        <begin position="406"/>
        <end position="428"/>
    </location>
</feature>
<keyword evidence="10 13" id="KW-1133">Transmembrane helix</keyword>
<dbReference type="GO" id="GO:0020037">
    <property type="term" value="F:heme binding"/>
    <property type="evidence" value="ECO:0007669"/>
    <property type="project" value="TreeGrafter"/>
</dbReference>
<name>A0A855X4B0_9BACT</name>
<comment type="subcellular location">
    <subcellularLocation>
        <location evidence="1">Cell inner membrane</location>
        <topology evidence="1">Multi-pass membrane protein</topology>
    </subcellularLocation>
</comment>
<organism evidence="14 15">
    <name type="scientific">candidate division GN15 bacterium</name>
    <dbReference type="NCBI Taxonomy" id="2072418"/>
    <lineage>
        <taxon>Bacteria</taxon>
        <taxon>candidate division GN15</taxon>
    </lineage>
</organism>
<dbReference type="GO" id="GO:0019646">
    <property type="term" value="P:aerobic electron transport chain"/>
    <property type="evidence" value="ECO:0007669"/>
    <property type="project" value="InterPro"/>
</dbReference>